<comment type="subunit">
    <text evidence="7">Part of the 50S ribosomal subunit. Forms a cluster with proteins L14 and L19.</text>
</comment>
<dbReference type="HAMAP" id="MF_01325_B">
    <property type="entry name" value="Ribosomal_uL3_B"/>
    <property type="match status" value="1"/>
</dbReference>
<dbReference type="FunFam" id="2.40.30.10:FF:000004">
    <property type="entry name" value="50S ribosomal protein L3"/>
    <property type="match status" value="1"/>
</dbReference>
<keyword evidence="2 7" id="KW-0699">rRNA-binding</keyword>
<organism evidence="8 9">
    <name type="scientific">Candidatus Magasanikbacteria bacterium RIFOXYC2_FULL_42_28</name>
    <dbReference type="NCBI Taxonomy" id="1798704"/>
    <lineage>
        <taxon>Bacteria</taxon>
        <taxon>Candidatus Magasanikiibacteriota</taxon>
    </lineage>
</organism>
<dbReference type="Pfam" id="PF00297">
    <property type="entry name" value="Ribosomal_L3"/>
    <property type="match status" value="1"/>
</dbReference>
<proteinExistence type="inferred from homology"/>
<dbReference type="InterPro" id="IPR019927">
    <property type="entry name" value="Ribosomal_uL3_bac/org-type"/>
</dbReference>
<comment type="function">
    <text evidence="7">One of the primary rRNA binding proteins, it binds directly near the 3'-end of the 23S rRNA, where it nucleates assembly of the 50S subunit.</text>
</comment>
<dbReference type="Gene3D" id="3.30.160.810">
    <property type="match status" value="1"/>
</dbReference>
<dbReference type="PANTHER" id="PTHR11229:SF16">
    <property type="entry name" value="LARGE RIBOSOMAL SUBUNIT PROTEIN UL3C"/>
    <property type="match status" value="1"/>
</dbReference>
<evidence type="ECO:0000256" key="3">
    <source>
        <dbReference type="ARBA" id="ARBA00022884"/>
    </source>
</evidence>
<gene>
    <name evidence="7" type="primary">rplC</name>
    <name evidence="8" type="ORF">A3J93_03055</name>
</gene>
<keyword evidence="5 7" id="KW-0687">Ribonucleoprotein</keyword>
<dbReference type="GO" id="GO:0006412">
    <property type="term" value="P:translation"/>
    <property type="evidence" value="ECO:0007669"/>
    <property type="project" value="UniProtKB-UniRule"/>
</dbReference>
<dbReference type="NCBIfam" id="TIGR03625">
    <property type="entry name" value="L3_bact"/>
    <property type="match status" value="1"/>
</dbReference>
<evidence type="ECO:0000256" key="6">
    <source>
        <dbReference type="ARBA" id="ARBA00035243"/>
    </source>
</evidence>
<dbReference type="AlphaFoldDB" id="A0A1F6NU68"/>
<dbReference type="Proteomes" id="UP000177907">
    <property type="component" value="Unassembled WGS sequence"/>
</dbReference>
<dbReference type="Gene3D" id="2.40.30.10">
    <property type="entry name" value="Translation factors"/>
    <property type="match status" value="1"/>
</dbReference>
<dbReference type="STRING" id="1798704.A3J93_03055"/>
<name>A0A1F6NU68_9BACT</name>
<reference evidence="8 9" key="1">
    <citation type="journal article" date="2016" name="Nat. Commun.">
        <title>Thousands of microbial genomes shed light on interconnected biogeochemical processes in an aquifer system.</title>
        <authorList>
            <person name="Anantharaman K."/>
            <person name="Brown C.T."/>
            <person name="Hug L.A."/>
            <person name="Sharon I."/>
            <person name="Castelle C.J."/>
            <person name="Probst A.J."/>
            <person name="Thomas B.C."/>
            <person name="Singh A."/>
            <person name="Wilkins M.J."/>
            <person name="Karaoz U."/>
            <person name="Brodie E.L."/>
            <person name="Williams K.H."/>
            <person name="Hubbard S.S."/>
            <person name="Banfield J.F."/>
        </authorList>
    </citation>
    <scope>NUCLEOTIDE SEQUENCE [LARGE SCALE GENOMIC DNA]</scope>
</reference>
<dbReference type="GO" id="GO:0019843">
    <property type="term" value="F:rRNA binding"/>
    <property type="evidence" value="ECO:0007669"/>
    <property type="project" value="UniProtKB-UniRule"/>
</dbReference>
<comment type="similarity">
    <text evidence="1 7">Belongs to the universal ribosomal protein uL3 family.</text>
</comment>
<accession>A0A1F6NU68</accession>
<comment type="caution">
    <text evidence="8">The sequence shown here is derived from an EMBL/GenBank/DDBJ whole genome shotgun (WGS) entry which is preliminary data.</text>
</comment>
<dbReference type="PANTHER" id="PTHR11229">
    <property type="entry name" value="50S RIBOSOMAL PROTEIN L3"/>
    <property type="match status" value="1"/>
</dbReference>
<dbReference type="GO" id="GO:0022625">
    <property type="term" value="C:cytosolic large ribosomal subunit"/>
    <property type="evidence" value="ECO:0007669"/>
    <property type="project" value="TreeGrafter"/>
</dbReference>
<evidence type="ECO:0000313" key="8">
    <source>
        <dbReference type="EMBL" id="OGH87486.1"/>
    </source>
</evidence>
<dbReference type="SUPFAM" id="SSF50447">
    <property type="entry name" value="Translation proteins"/>
    <property type="match status" value="1"/>
</dbReference>
<keyword evidence="3 7" id="KW-0694">RNA-binding</keyword>
<dbReference type="InterPro" id="IPR000597">
    <property type="entry name" value="Ribosomal_uL3"/>
</dbReference>
<dbReference type="EMBL" id="MFQZ01000010">
    <property type="protein sequence ID" value="OGH87486.1"/>
    <property type="molecule type" value="Genomic_DNA"/>
</dbReference>
<evidence type="ECO:0000256" key="2">
    <source>
        <dbReference type="ARBA" id="ARBA00022730"/>
    </source>
</evidence>
<dbReference type="GO" id="GO:0003735">
    <property type="term" value="F:structural constituent of ribosome"/>
    <property type="evidence" value="ECO:0007669"/>
    <property type="project" value="UniProtKB-UniRule"/>
</dbReference>
<evidence type="ECO:0000256" key="5">
    <source>
        <dbReference type="ARBA" id="ARBA00023274"/>
    </source>
</evidence>
<evidence type="ECO:0000256" key="1">
    <source>
        <dbReference type="ARBA" id="ARBA00006540"/>
    </source>
</evidence>
<evidence type="ECO:0000313" key="9">
    <source>
        <dbReference type="Proteomes" id="UP000177907"/>
    </source>
</evidence>
<sequence>MTRMKIIIGKKIAMTQVFSATGEVVPVTRISAGPCPVVQVKTKGTDNTDAIQLGFGEKKEYLIKKPQLGHLKDLSNLRDLHDFSVDKVGEVKRGDLVTVDTFVEGERVAVVGQSKGKGFQGVVRRHHFRGGPATHGHKDNLRAPGSIGAGGVQRVFKGMRMAGHMGADRVTVKNLEVVKIDSVNNELYLKGAVPGGRGGLLFISAPGELKVAVTKVAEVPVVAEQPAVEMVAEAQS</sequence>
<evidence type="ECO:0000256" key="4">
    <source>
        <dbReference type="ARBA" id="ARBA00022980"/>
    </source>
</evidence>
<dbReference type="InterPro" id="IPR009000">
    <property type="entry name" value="Transl_B-barrel_sf"/>
</dbReference>
<keyword evidence="4 7" id="KW-0689">Ribosomal protein</keyword>
<protein>
    <recommendedName>
        <fullName evidence="6 7">Large ribosomal subunit protein uL3</fullName>
    </recommendedName>
</protein>
<evidence type="ECO:0000256" key="7">
    <source>
        <dbReference type="HAMAP-Rule" id="MF_01325"/>
    </source>
</evidence>